<name>A0A318UVS8_9SPHI</name>
<dbReference type="Proteomes" id="UP000248198">
    <property type="component" value="Unassembled WGS sequence"/>
</dbReference>
<evidence type="ECO:0000313" key="2">
    <source>
        <dbReference type="EMBL" id="PYF75749.1"/>
    </source>
</evidence>
<dbReference type="OrthoDB" id="796197at2"/>
<comment type="caution">
    <text evidence="2">The sequence shown here is derived from an EMBL/GenBank/DDBJ whole genome shotgun (WGS) entry which is preliminary data.</text>
</comment>
<keyword evidence="1" id="KW-1133">Transmembrane helix</keyword>
<accession>A0A318UVS8</accession>
<dbReference type="EMBL" id="QKLU01000002">
    <property type="protein sequence ID" value="PYF75749.1"/>
    <property type="molecule type" value="Genomic_DNA"/>
</dbReference>
<keyword evidence="1" id="KW-0472">Membrane</keyword>
<sequence length="161" mass="18370">MKAIEQEIWDYIDGTNDAAEQAETASKIENDPVYKSVYVELLEIQRLMGSMDLDEPSMSFTRNVMEQVALEPAPLTLKTKVNKNIIYGISVFFILSIVALLAYTFATSDFSFSARDSSAFKFKMNIDLQQYITPTSIHIFLFIDVVLGLIYLDSFLRRKKV</sequence>
<feature type="transmembrane region" description="Helical" evidence="1">
    <location>
        <begin position="85"/>
        <end position="106"/>
    </location>
</feature>
<keyword evidence="3" id="KW-1185">Reference proteome</keyword>
<protein>
    <submittedName>
        <fullName evidence="2">Uncharacterized protein</fullName>
    </submittedName>
</protein>
<proteinExistence type="predicted"/>
<evidence type="ECO:0000313" key="3">
    <source>
        <dbReference type="Proteomes" id="UP000248198"/>
    </source>
</evidence>
<keyword evidence="1" id="KW-0812">Transmembrane</keyword>
<dbReference type="AlphaFoldDB" id="A0A318UVS8"/>
<evidence type="ECO:0000256" key="1">
    <source>
        <dbReference type="SAM" id="Phobius"/>
    </source>
</evidence>
<organism evidence="2 3">
    <name type="scientific">Pedobacter nutrimenti</name>
    <dbReference type="NCBI Taxonomy" id="1241337"/>
    <lineage>
        <taxon>Bacteria</taxon>
        <taxon>Pseudomonadati</taxon>
        <taxon>Bacteroidota</taxon>
        <taxon>Sphingobacteriia</taxon>
        <taxon>Sphingobacteriales</taxon>
        <taxon>Sphingobacteriaceae</taxon>
        <taxon>Pedobacter</taxon>
    </lineage>
</organism>
<dbReference type="RefSeq" id="WP_110828213.1">
    <property type="nucleotide sequence ID" value="NZ_QKLU01000002.1"/>
</dbReference>
<reference evidence="2 3" key="1">
    <citation type="submission" date="2018-06" db="EMBL/GenBank/DDBJ databases">
        <title>Genomic Encyclopedia of Archaeal and Bacterial Type Strains, Phase II (KMG-II): from individual species to whole genera.</title>
        <authorList>
            <person name="Goeker M."/>
        </authorList>
    </citation>
    <scope>NUCLEOTIDE SEQUENCE [LARGE SCALE GENOMIC DNA]</scope>
    <source>
        <strain evidence="2 3">DSM 27372</strain>
    </source>
</reference>
<gene>
    <name evidence="2" type="ORF">B0O44_102303</name>
</gene>
<feature type="transmembrane region" description="Helical" evidence="1">
    <location>
        <begin position="131"/>
        <end position="152"/>
    </location>
</feature>